<evidence type="ECO:0000313" key="2">
    <source>
        <dbReference type="EMBL" id="CBT76266.1"/>
    </source>
</evidence>
<dbReference type="InterPro" id="IPR051839">
    <property type="entry name" value="RD_transcriptional_regulator"/>
</dbReference>
<sequence length="108" mass="12376">MSNMKKQRRSFTEEYRREAAGLVIDTGRSISAVAKELNLGEQTLGTWVKKERSRRGLDGEPTGALDESEREELKRLRKEVFELREDNRFLGKAASFFASKQHRSNGSN</sequence>
<dbReference type="Proteomes" id="UP000006878">
    <property type="component" value="Chromosome"/>
</dbReference>
<keyword evidence="3" id="KW-1185">Reference proteome</keyword>
<protein>
    <submittedName>
        <fullName evidence="2">Transposase of ISAar26, IS3 family, IS3 group, orfA</fullName>
    </submittedName>
</protein>
<dbReference type="PANTHER" id="PTHR33215:SF13">
    <property type="entry name" value="PROTEIN DISTAL ANTENNA"/>
    <property type="match status" value="1"/>
</dbReference>
<dbReference type="Gene3D" id="1.10.10.60">
    <property type="entry name" value="Homeodomain-like"/>
    <property type="match status" value="1"/>
</dbReference>
<name>A0ABM9PY45_GLUAR</name>
<reference evidence="3" key="1">
    <citation type="journal article" date="2010" name="PLoS ONE">
        <title>The Arthrobacter arilaitensis Re117 genome sequence reveals its genetic adaptation to the surface of cheese.</title>
        <authorList>
            <person name="Monnet C."/>
            <person name="Loux V."/>
            <person name="Gibrat J.F."/>
            <person name="Spinnler E."/>
            <person name="Barbe V."/>
            <person name="Vacherie B."/>
            <person name="Gavory F."/>
            <person name="Gourbeyre E."/>
            <person name="Siguier P."/>
            <person name="Chandler M."/>
            <person name="Elleuch R."/>
            <person name="Irlinger F."/>
            <person name="Vallaeys T."/>
        </authorList>
    </citation>
    <scope>NUCLEOTIDE SEQUENCE</scope>
    <source>
        <strain evidence="3">DSM 16368 / CIP 108037 / IAM 15318 / JCM 13566 / Re117</strain>
    </source>
</reference>
<gene>
    <name evidence="2" type="ordered locus">AARI_35400</name>
</gene>
<evidence type="ECO:0000256" key="1">
    <source>
        <dbReference type="SAM" id="MobiDB-lite"/>
    </source>
</evidence>
<dbReference type="InterPro" id="IPR002514">
    <property type="entry name" value="Transposase_8"/>
</dbReference>
<dbReference type="SUPFAM" id="SSF46689">
    <property type="entry name" value="Homeodomain-like"/>
    <property type="match status" value="1"/>
</dbReference>
<organism evidence="2 3">
    <name type="scientific">Glutamicibacter arilaitensis (strain DSM 16368 / CIP 108037 / IAM 15318 / JCM 13566 / NCIMB 14258 / Re117)</name>
    <name type="common">Arthrobacter arilaitensis</name>
    <dbReference type="NCBI Taxonomy" id="861360"/>
    <lineage>
        <taxon>Bacteria</taxon>
        <taxon>Bacillati</taxon>
        <taxon>Actinomycetota</taxon>
        <taxon>Actinomycetes</taxon>
        <taxon>Micrococcales</taxon>
        <taxon>Micrococcaceae</taxon>
        <taxon>Glutamicibacter</taxon>
    </lineage>
</organism>
<accession>A0ABM9PY45</accession>
<dbReference type="Pfam" id="PF01527">
    <property type="entry name" value="HTH_Tnp_1"/>
    <property type="match status" value="1"/>
</dbReference>
<dbReference type="EMBL" id="FQ311875">
    <property type="protein sequence ID" value="CBT76266.1"/>
    <property type="molecule type" value="Genomic_DNA"/>
</dbReference>
<reference evidence="3" key="2">
    <citation type="submission" date="2010-07" db="EMBL/GenBank/DDBJ databases">
        <title>Complete genome sequence of Arthrobacter arilaitensis (strain DSM 16368 / CIP 108037 / JCM 13566 / Re117).</title>
        <authorList>
            <person name="Genoscope."/>
        </authorList>
    </citation>
    <scope>NUCLEOTIDE SEQUENCE [LARGE SCALE GENOMIC DNA]</scope>
    <source>
        <strain evidence="3">DSM 16368 / CIP 108037 / IAM 15318 / JCM 13566 / Re117</strain>
    </source>
</reference>
<dbReference type="InterPro" id="IPR009057">
    <property type="entry name" value="Homeodomain-like_sf"/>
</dbReference>
<evidence type="ECO:0000313" key="3">
    <source>
        <dbReference type="Proteomes" id="UP000006878"/>
    </source>
</evidence>
<proteinExistence type="predicted"/>
<feature type="region of interest" description="Disordered" evidence="1">
    <location>
        <begin position="50"/>
        <end position="71"/>
    </location>
</feature>
<dbReference type="PANTHER" id="PTHR33215">
    <property type="entry name" value="PROTEIN DISTAL ANTENNA"/>
    <property type="match status" value="1"/>
</dbReference>